<dbReference type="InterPro" id="IPR000683">
    <property type="entry name" value="Gfo/Idh/MocA-like_OxRdtase_N"/>
</dbReference>
<feature type="domain" description="Gfo/Idh/MocA-like oxidoreductase N-terminal" evidence="1">
    <location>
        <begin position="23"/>
        <end position="138"/>
    </location>
</feature>
<dbReference type="SUPFAM" id="SSF51735">
    <property type="entry name" value="NAD(P)-binding Rossmann-fold domains"/>
    <property type="match status" value="1"/>
</dbReference>
<dbReference type="Pfam" id="PF22685">
    <property type="entry name" value="Gal80p_C-like"/>
    <property type="match status" value="1"/>
</dbReference>
<dbReference type="GO" id="GO:0000166">
    <property type="term" value="F:nucleotide binding"/>
    <property type="evidence" value="ECO:0007669"/>
    <property type="project" value="InterPro"/>
</dbReference>
<dbReference type="SUPFAM" id="SSF55347">
    <property type="entry name" value="Glyceraldehyde-3-phosphate dehydrogenase-like, C-terminal domain"/>
    <property type="match status" value="1"/>
</dbReference>
<dbReference type="Gene3D" id="3.30.360.10">
    <property type="entry name" value="Dihydrodipicolinate Reductase, domain 2"/>
    <property type="match status" value="1"/>
</dbReference>
<sequence length="384" mass="41174">MAPIRVGIIGLSSVTDNIPGSPGDGWAASAHLPYLLKSPHYNITALCNSSVKSAEAAIQRHNLPPSTKAYGSPEDVANDPNVDLVVCSVRVDRHYALTMPSLEAGKAVFVEWPLGSNLQQAEEMLAAAKKRGSKTIVGLQSRPSPFIQKVKELVQTNAVGEILSSSVTYISGMPGDVSPLSIEYVARKEVGGNFFTIHFGHITDAVLYALGGIEALSGKLSTRWPEMKVLRSDGTVERTIKRDTADHIAVHGILKASNAPITINMRQGKAFPNTPKLVWQILGTKGEIRVTANAPISLSLGGEKVEVFNHETDTVEVVNVDYSETVSDLAPVFAKNTGALYELFATGGGVEDGFVDFGEAVAMHRVLDKIEKSSEGKNWAKIDT</sequence>
<dbReference type="Proteomes" id="UP000799777">
    <property type="component" value="Unassembled WGS sequence"/>
</dbReference>
<dbReference type="Gene3D" id="3.40.50.720">
    <property type="entry name" value="NAD(P)-binding Rossmann-like Domain"/>
    <property type="match status" value="1"/>
</dbReference>
<dbReference type="OrthoDB" id="64915at2759"/>
<reference evidence="3" key="1">
    <citation type="journal article" date="2020" name="Stud. Mycol.">
        <title>101 Dothideomycetes genomes: a test case for predicting lifestyles and emergence of pathogens.</title>
        <authorList>
            <person name="Haridas S."/>
            <person name="Albert R."/>
            <person name="Binder M."/>
            <person name="Bloem J."/>
            <person name="Labutti K."/>
            <person name="Salamov A."/>
            <person name="Andreopoulos B."/>
            <person name="Baker S."/>
            <person name="Barry K."/>
            <person name="Bills G."/>
            <person name="Bluhm B."/>
            <person name="Cannon C."/>
            <person name="Castanera R."/>
            <person name="Culley D."/>
            <person name="Daum C."/>
            <person name="Ezra D."/>
            <person name="Gonzalez J."/>
            <person name="Henrissat B."/>
            <person name="Kuo A."/>
            <person name="Liang C."/>
            <person name="Lipzen A."/>
            <person name="Lutzoni F."/>
            <person name="Magnuson J."/>
            <person name="Mondo S."/>
            <person name="Nolan M."/>
            <person name="Ohm R."/>
            <person name="Pangilinan J."/>
            <person name="Park H.-J."/>
            <person name="Ramirez L."/>
            <person name="Alfaro M."/>
            <person name="Sun H."/>
            <person name="Tritt A."/>
            <person name="Yoshinaga Y."/>
            <person name="Zwiers L.-H."/>
            <person name="Turgeon B."/>
            <person name="Goodwin S."/>
            <person name="Spatafora J."/>
            <person name="Crous P."/>
            <person name="Grigoriev I."/>
        </authorList>
    </citation>
    <scope>NUCLEOTIDE SEQUENCE</scope>
    <source>
        <strain evidence="3">CBS 110217</strain>
    </source>
</reference>
<organism evidence="3 4">
    <name type="scientific">Setomelanomma holmii</name>
    <dbReference type="NCBI Taxonomy" id="210430"/>
    <lineage>
        <taxon>Eukaryota</taxon>
        <taxon>Fungi</taxon>
        <taxon>Dikarya</taxon>
        <taxon>Ascomycota</taxon>
        <taxon>Pezizomycotina</taxon>
        <taxon>Dothideomycetes</taxon>
        <taxon>Pleosporomycetidae</taxon>
        <taxon>Pleosporales</taxon>
        <taxon>Pleosporineae</taxon>
        <taxon>Phaeosphaeriaceae</taxon>
        <taxon>Setomelanomma</taxon>
    </lineage>
</organism>
<gene>
    <name evidence="3" type="ORF">EK21DRAFT_79262</name>
</gene>
<dbReference type="InterPro" id="IPR036291">
    <property type="entry name" value="NAD(P)-bd_dom_sf"/>
</dbReference>
<dbReference type="InterPro" id="IPR051317">
    <property type="entry name" value="Gfo/Idh/MocA_oxidoreduct"/>
</dbReference>
<dbReference type="AlphaFoldDB" id="A0A9P4LH28"/>
<dbReference type="PANTHER" id="PTHR43708:SF1">
    <property type="entry name" value="GALACTOSE_LACTOSE METABOLISM REGULATORY PROTEIN GAL80"/>
    <property type="match status" value="1"/>
</dbReference>
<keyword evidence="4" id="KW-1185">Reference proteome</keyword>
<feature type="domain" description="Gal80p-like C-terminal" evidence="2">
    <location>
        <begin position="145"/>
        <end position="291"/>
    </location>
</feature>
<dbReference type="InterPro" id="IPR055080">
    <property type="entry name" value="Gal80p-like_C"/>
</dbReference>
<evidence type="ECO:0000259" key="1">
    <source>
        <dbReference type="Pfam" id="PF01408"/>
    </source>
</evidence>
<evidence type="ECO:0000313" key="3">
    <source>
        <dbReference type="EMBL" id="KAF2024167.1"/>
    </source>
</evidence>
<dbReference type="Pfam" id="PF01408">
    <property type="entry name" value="GFO_IDH_MocA"/>
    <property type="match status" value="1"/>
</dbReference>
<protein>
    <submittedName>
        <fullName evidence="3">NAD-P-binding protein</fullName>
    </submittedName>
</protein>
<comment type="caution">
    <text evidence="3">The sequence shown here is derived from an EMBL/GenBank/DDBJ whole genome shotgun (WGS) entry which is preliminary data.</text>
</comment>
<dbReference type="PANTHER" id="PTHR43708">
    <property type="entry name" value="CONSERVED EXPRESSED OXIDOREDUCTASE (EUROFUNG)"/>
    <property type="match status" value="1"/>
</dbReference>
<evidence type="ECO:0000313" key="4">
    <source>
        <dbReference type="Proteomes" id="UP000799777"/>
    </source>
</evidence>
<evidence type="ECO:0000259" key="2">
    <source>
        <dbReference type="Pfam" id="PF22685"/>
    </source>
</evidence>
<dbReference type="EMBL" id="ML978306">
    <property type="protein sequence ID" value="KAF2024167.1"/>
    <property type="molecule type" value="Genomic_DNA"/>
</dbReference>
<proteinExistence type="predicted"/>
<accession>A0A9P4LH28</accession>
<name>A0A9P4LH28_9PLEO</name>